<keyword evidence="1" id="KW-1185">Reference proteome</keyword>
<sequence length="162" mass="18411">MVENPEKAEIWQSMMASDGLEFTQYENFIVKTMNVAKKPSDLIIIFGENVCTNLKLSKFLTETVLVRRIQSPSSIKRHSYLIAGYLSVVSPNLVLESFAATLKYFHLQSKNTFNDFEQQKQTAITTIDLAKVIPVKWESKANQYISQFVPPSIPNYIVLSGK</sequence>
<evidence type="ECO:0000313" key="1">
    <source>
        <dbReference type="Proteomes" id="UP000887578"/>
    </source>
</evidence>
<name>A0A914QMQ4_9BILA</name>
<proteinExistence type="predicted"/>
<accession>A0A914QMQ4</accession>
<dbReference type="Proteomes" id="UP000887578">
    <property type="component" value="Unplaced"/>
</dbReference>
<evidence type="ECO:0000313" key="2">
    <source>
        <dbReference type="WBParaSite" id="PDA_v2.g5019.t1"/>
    </source>
</evidence>
<protein>
    <submittedName>
        <fullName evidence="2">Uncharacterized protein</fullName>
    </submittedName>
</protein>
<dbReference type="AlphaFoldDB" id="A0A914QMQ4"/>
<dbReference type="WBParaSite" id="PDA_v2.g5019.t1">
    <property type="protein sequence ID" value="PDA_v2.g5019.t1"/>
    <property type="gene ID" value="PDA_v2.g5019"/>
</dbReference>
<organism evidence="1 2">
    <name type="scientific">Panagrolaimus davidi</name>
    <dbReference type="NCBI Taxonomy" id="227884"/>
    <lineage>
        <taxon>Eukaryota</taxon>
        <taxon>Metazoa</taxon>
        <taxon>Ecdysozoa</taxon>
        <taxon>Nematoda</taxon>
        <taxon>Chromadorea</taxon>
        <taxon>Rhabditida</taxon>
        <taxon>Tylenchina</taxon>
        <taxon>Panagrolaimomorpha</taxon>
        <taxon>Panagrolaimoidea</taxon>
        <taxon>Panagrolaimidae</taxon>
        <taxon>Panagrolaimus</taxon>
    </lineage>
</organism>
<reference evidence="2" key="1">
    <citation type="submission" date="2022-11" db="UniProtKB">
        <authorList>
            <consortium name="WormBaseParasite"/>
        </authorList>
    </citation>
    <scope>IDENTIFICATION</scope>
</reference>